<organism evidence="2 3">
    <name type="scientific">Amycolatopsis bullii</name>
    <dbReference type="NCBI Taxonomy" id="941987"/>
    <lineage>
        <taxon>Bacteria</taxon>
        <taxon>Bacillati</taxon>
        <taxon>Actinomycetota</taxon>
        <taxon>Actinomycetes</taxon>
        <taxon>Pseudonocardiales</taxon>
        <taxon>Pseudonocardiaceae</taxon>
        <taxon>Amycolatopsis</taxon>
    </lineage>
</organism>
<dbReference type="Pfam" id="PF10824">
    <property type="entry name" value="T7SS_ESX_EspC"/>
    <property type="match status" value="1"/>
</dbReference>
<dbReference type="InterPro" id="IPR022536">
    <property type="entry name" value="EspC"/>
</dbReference>
<accession>A0ABQ3JXC2</accession>
<dbReference type="EMBL" id="BNAW01000001">
    <property type="protein sequence ID" value="GHF91415.1"/>
    <property type="molecule type" value="Genomic_DNA"/>
</dbReference>
<evidence type="ECO:0000313" key="3">
    <source>
        <dbReference type="Proteomes" id="UP000649955"/>
    </source>
</evidence>
<sequence length="109" mass="11736">MADGYTVEPEALRKHAANLDALRARFAAVKSASTHITQDHQAYGLLCGWIAAVLEGRHREQDSLLDFAANNLDLAAKGLRDSAARYEETDTGASGTLRAIGDELGKPTR</sequence>
<reference evidence="3" key="1">
    <citation type="journal article" date="2019" name="Int. J. Syst. Evol. Microbiol.">
        <title>The Global Catalogue of Microorganisms (GCM) 10K type strain sequencing project: providing services to taxonomists for standard genome sequencing and annotation.</title>
        <authorList>
            <consortium name="The Broad Institute Genomics Platform"/>
            <consortium name="The Broad Institute Genome Sequencing Center for Infectious Disease"/>
            <person name="Wu L."/>
            <person name="Ma J."/>
        </authorList>
    </citation>
    <scope>NUCLEOTIDE SEQUENCE [LARGE SCALE GENOMIC DNA]</scope>
    <source>
        <strain evidence="3">CGMCC 4.7680</strain>
    </source>
</reference>
<dbReference type="RefSeq" id="WP_191306094.1">
    <property type="nucleotide sequence ID" value="NZ_BNAW01000001.1"/>
</dbReference>
<feature type="compositionally biased region" description="Basic and acidic residues" evidence="1">
    <location>
        <begin position="100"/>
        <end position="109"/>
    </location>
</feature>
<comment type="caution">
    <text evidence="2">The sequence shown here is derived from an EMBL/GenBank/DDBJ whole genome shotgun (WGS) entry which is preliminary data.</text>
</comment>
<proteinExistence type="predicted"/>
<feature type="region of interest" description="Disordered" evidence="1">
    <location>
        <begin position="86"/>
        <end position="109"/>
    </location>
</feature>
<dbReference type="Proteomes" id="UP000649955">
    <property type="component" value="Unassembled WGS sequence"/>
</dbReference>
<evidence type="ECO:0000256" key="1">
    <source>
        <dbReference type="SAM" id="MobiDB-lite"/>
    </source>
</evidence>
<gene>
    <name evidence="2" type="ORF">GCM10017567_01930</name>
</gene>
<keyword evidence="3" id="KW-1185">Reference proteome</keyword>
<evidence type="ECO:0008006" key="4">
    <source>
        <dbReference type="Google" id="ProtNLM"/>
    </source>
</evidence>
<protein>
    <recommendedName>
        <fullName evidence="4">ESX-1 secretion-associated protein</fullName>
    </recommendedName>
</protein>
<name>A0ABQ3JXC2_9PSEU</name>
<evidence type="ECO:0000313" key="2">
    <source>
        <dbReference type="EMBL" id="GHF91415.1"/>
    </source>
</evidence>